<sequence length="106" mass="12104">MYKMGSTDVRAVVADCVARLEHYRWDDAMARIHTSNEKAGLLEVDRFLIIYRYLLEVDAPPNATVARPSNVLAINSRNKAAAFYPTGWEVETFREETSVREVVLEL</sequence>
<evidence type="ECO:0000313" key="2">
    <source>
        <dbReference type="Proteomes" id="UP000051952"/>
    </source>
</evidence>
<organism evidence="1 2">
    <name type="scientific">Bodo saltans</name>
    <name type="common">Flagellated protozoan</name>
    <dbReference type="NCBI Taxonomy" id="75058"/>
    <lineage>
        <taxon>Eukaryota</taxon>
        <taxon>Discoba</taxon>
        <taxon>Euglenozoa</taxon>
        <taxon>Kinetoplastea</taxon>
        <taxon>Metakinetoplastina</taxon>
        <taxon>Eubodonida</taxon>
        <taxon>Bodonidae</taxon>
        <taxon>Bodo</taxon>
    </lineage>
</organism>
<dbReference type="EMBL" id="CYKH01001717">
    <property type="protein sequence ID" value="CUG89277.1"/>
    <property type="molecule type" value="Genomic_DNA"/>
</dbReference>
<name>A0A0S4JH66_BODSA</name>
<keyword evidence="2" id="KW-1185">Reference proteome</keyword>
<gene>
    <name evidence="1" type="ORF">BSAL_20225</name>
</gene>
<proteinExistence type="predicted"/>
<dbReference type="AlphaFoldDB" id="A0A0S4JH66"/>
<dbReference type="Proteomes" id="UP000051952">
    <property type="component" value="Unassembled WGS sequence"/>
</dbReference>
<evidence type="ECO:0000313" key="1">
    <source>
        <dbReference type="EMBL" id="CUG89277.1"/>
    </source>
</evidence>
<protein>
    <submittedName>
        <fullName evidence="1">Uncharacterized protein</fullName>
    </submittedName>
</protein>
<reference evidence="2" key="1">
    <citation type="submission" date="2015-09" db="EMBL/GenBank/DDBJ databases">
        <authorList>
            <consortium name="Pathogen Informatics"/>
        </authorList>
    </citation>
    <scope>NUCLEOTIDE SEQUENCE [LARGE SCALE GENOMIC DNA]</scope>
    <source>
        <strain evidence="2">Lake Konstanz</strain>
    </source>
</reference>
<dbReference type="VEuPathDB" id="TriTrypDB:BSAL_20225"/>
<accession>A0A0S4JH66</accession>